<keyword evidence="2" id="KW-0548">Nucleotidyltransferase</keyword>
<proteinExistence type="predicted"/>
<accession>A0A7I7QX79</accession>
<dbReference type="SUPFAM" id="SSF53448">
    <property type="entry name" value="Nucleotide-diphospho-sugar transferases"/>
    <property type="match status" value="1"/>
</dbReference>
<keyword evidence="1" id="KW-0808">Transferase</keyword>
<dbReference type="GO" id="GO:0050518">
    <property type="term" value="F:2-C-methyl-D-erythritol 4-phosphate cytidylyltransferase activity"/>
    <property type="evidence" value="ECO:0007669"/>
    <property type="project" value="TreeGrafter"/>
</dbReference>
<evidence type="ECO:0000256" key="1">
    <source>
        <dbReference type="ARBA" id="ARBA00022679"/>
    </source>
</evidence>
<evidence type="ECO:0000313" key="4">
    <source>
        <dbReference type="Proteomes" id="UP000467193"/>
    </source>
</evidence>
<sequence length="226" mass="22915">MTPTAPAAILPLDATVAAASVVCPIAGRRALVRVLDSLLGPARVPAGRVVVVAAAGILLDVEQAVAEAGPIGASVVGCDPTASRSRCLTVGLAHLDPEPDGAILVHDHRHPLASGAVTERVLAGLASGHAVVVPALAMTDTVKETDDEGAVLQTVDRQSLRTVQYPRGYRADVLRALLAPPDEDEFAAAVAAGHPIEMVPGDADAITAALPADTALLEAILGSRRG</sequence>
<dbReference type="EMBL" id="AP022588">
    <property type="protein sequence ID" value="BBY30912.1"/>
    <property type="molecule type" value="Genomic_DNA"/>
</dbReference>
<dbReference type="PANTHER" id="PTHR32125">
    <property type="entry name" value="2-C-METHYL-D-ERYTHRITOL 4-PHOSPHATE CYTIDYLYLTRANSFERASE, CHLOROPLASTIC"/>
    <property type="match status" value="1"/>
</dbReference>
<dbReference type="InterPro" id="IPR034683">
    <property type="entry name" value="IspD/TarI"/>
</dbReference>
<gene>
    <name evidence="3" type="ORF">MSEDJ_50080</name>
</gene>
<evidence type="ECO:0000313" key="3">
    <source>
        <dbReference type="EMBL" id="BBY30912.1"/>
    </source>
</evidence>
<dbReference type="AlphaFoldDB" id="A0A7I7QX79"/>
<dbReference type="Gene3D" id="3.90.550.10">
    <property type="entry name" value="Spore Coat Polysaccharide Biosynthesis Protein SpsA, Chain A"/>
    <property type="match status" value="1"/>
</dbReference>
<keyword evidence="4" id="KW-1185">Reference proteome</keyword>
<dbReference type="KEGG" id="msei:MSEDJ_50080"/>
<dbReference type="Pfam" id="PF01128">
    <property type="entry name" value="IspD"/>
    <property type="match status" value="1"/>
</dbReference>
<dbReference type="InterPro" id="IPR029044">
    <property type="entry name" value="Nucleotide-diphossugar_trans"/>
</dbReference>
<evidence type="ECO:0008006" key="5">
    <source>
        <dbReference type="Google" id="ProtNLM"/>
    </source>
</evidence>
<dbReference type="Proteomes" id="UP000467193">
    <property type="component" value="Chromosome"/>
</dbReference>
<evidence type="ECO:0000256" key="2">
    <source>
        <dbReference type="ARBA" id="ARBA00022695"/>
    </source>
</evidence>
<dbReference type="InterPro" id="IPR050088">
    <property type="entry name" value="IspD/TarI_cytidylyltransf_bact"/>
</dbReference>
<organism evidence="3 4">
    <name type="scientific">Mycolicibacterium sediminis</name>
    <dbReference type="NCBI Taxonomy" id="1286180"/>
    <lineage>
        <taxon>Bacteria</taxon>
        <taxon>Bacillati</taxon>
        <taxon>Actinomycetota</taxon>
        <taxon>Actinomycetes</taxon>
        <taxon>Mycobacteriales</taxon>
        <taxon>Mycobacteriaceae</taxon>
        <taxon>Mycolicibacterium</taxon>
    </lineage>
</organism>
<dbReference type="RefSeq" id="WP_163800474.1">
    <property type="nucleotide sequence ID" value="NZ_AP022588.1"/>
</dbReference>
<protein>
    <recommendedName>
        <fullName evidence="5">2-C-methyl-D-erythritol 4-phosphate cytidylyltransferase</fullName>
    </recommendedName>
</protein>
<dbReference type="PANTHER" id="PTHR32125:SF4">
    <property type="entry name" value="2-C-METHYL-D-ERYTHRITOL 4-PHOSPHATE CYTIDYLYLTRANSFERASE, CHLOROPLASTIC"/>
    <property type="match status" value="1"/>
</dbReference>
<name>A0A7I7QX79_9MYCO</name>
<reference evidence="3 4" key="1">
    <citation type="journal article" date="2019" name="Emerg. Microbes Infect.">
        <title>Comprehensive subspecies identification of 175 nontuberculous mycobacteria species based on 7547 genomic profiles.</title>
        <authorList>
            <person name="Matsumoto Y."/>
            <person name="Kinjo T."/>
            <person name="Motooka D."/>
            <person name="Nabeya D."/>
            <person name="Jung N."/>
            <person name="Uechi K."/>
            <person name="Horii T."/>
            <person name="Iida T."/>
            <person name="Fujita J."/>
            <person name="Nakamura S."/>
        </authorList>
    </citation>
    <scope>NUCLEOTIDE SEQUENCE [LARGE SCALE GENOMIC DNA]</scope>
    <source>
        <strain evidence="3 4">JCM 17899</strain>
    </source>
</reference>